<keyword evidence="1" id="KW-0812">Transmembrane</keyword>
<feature type="transmembrane region" description="Helical" evidence="1">
    <location>
        <begin position="94"/>
        <end position="113"/>
    </location>
</feature>
<gene>
    <name evidence="2" type="ORF">PEDI_04240</name>
</gene>
<evidence type="ECO:0008006" key="4">
    <source>
        <dbReference type="Google" id="ProtNLM"/>
    </source>
</evidence>
<organism evidence="2 3">
    <name type="scientific">Persicobacter diffluens</name>
    <dbReference type="NCBI Taxonomy" id="981"/>
    <lineage>
        <taxon>Bacteria</taxon>
        <taxon>Pseudomonadati</taxon>
        <taxon>Bacteroidota</taxon>
        <taxon>Cytophagia</taxon>
        <taxon>Cytophagales</taxon>
        <taxon>Persicobacteraceae</taxon>
        <taxon>Persicobacter</taxon>
    </lineage>
</organism>
<accession>A0AAN4VUY7</accession>
<dbReference type="RefSeq" id="WP_338235792.1">
    <property type="nucleotide sequence ID" value="NZ_BQKE01000001.1"/>
</dbReference>
<feature type="transmembrane region" description="Helical" evidence="1">
    <location>
        <begin position="69"/>
        <end position="87"/>
    </location>
</feature>
<dbReference type="Proteomes" id="UP001310022">
    <property type="component" value="Unassembled WGS sequence"/>
</dbReference>
<keyword evidence="1" id="KW-0472">Membrane</keyword>
<evidence type="ECO:0000256" key="1">
    <source>
        <dbReference type="SAM" id="Phobius"/>
    </source>
</evidence>
<keyword evidence="1" id="KW-1133">Transmembrane helix</keyword>
<keyword evidence="3" id="KW-1185">Reference proteome</keyword>
<dbReference type="AlphaFoldDB" id="A0AAN4VUY7"/>
<comment type="caution">
    <text evidence="2">The sequence shown here is derived from an EMBL/GenBank/DDBJ whole genome shotgun (WGS) entry which is preliminary data.</text>
</comment>
<sequence>MLTGIKHLHTTVVILFTLWIVFKFVMMLAAPQKVDALRAKTKVADMILGTLVLLTGLYLWMASGLFGNHLFLLKLAIVLVGTPLGIIGFRKKNAVLAGISAGSFTLLLLYMLLHYGNV</sequence>
<protein>
    <recommendedName>
        <fullName evidence="4">Invasion protein</fullName>
    </recommendedName>
</protein>
<feature type="transmembrane region" description="Helical" evidence="1">
    <location>
        <begin position="43"/>
        <end position="63"/>
    </location>
</feature>
<evidence type="ECO:0000313" key="2">
    <source>
        <dbReference type="EMBL" id="GJM59872.1"/>
    </source>
</evidence>
<proteinExistence type="predicted"/>
<feature type="transmembrane region" description="Helical" evidence="1">
    <location>
        <begin position="12"/>
        <end position="31"/>
    </location>
</feature>
<dbReference type="EMBL" id="BQKE01000001">
    <property type="protein sequence ID" value="GJM59872.1"/>
    <property type="molecule type" value="Genomic_DNA"/>
</dbReference>
<reference evidence="2 3" key="1">
    <citation type="submission" date="2021-12" db="EMBL/GenBank/DDBJ databases">
        <title>Genome sequencing of bacteria with rrn-lacking chromosome and rrn-plasmid.</title>
        <authorList>
            <person name="Anda M."/>
            <person name="Iwasaki W."/>
        </authorList>
    </citation>
    <scope>NUCLEOTIDE SEQUENCE [LARGE SCALE GENOMIC DNA]</scope>
    <source>
        <strain evidence="2 3">NBRC 15940</strain>
    </source>
</reference>
<evidence type="ECO:0000313" key="3">
    <source>
        <dbReference type="Proteomes" id="UP001310022"/>
    </source>
</evidence>
<name>A0AAN4VUY7_9BACT</name>